<protein>
    <submittedName>
        <fullName evidence="1">Uncharacterized protein</fullName>
    </submittedName>
</protein>
<dbReference type="RefSeq" id="WP_117003607.1">
    <property type="nucleotide sequence ID" value="NZ_BMJS01000033.1"/>
</dbReference>
<gene>
    <name evidence="1" type="ORF">GCM10010995_22910</name>
</gene>
<comment type="caution">
    <text evidence="1">The sequence shown here is derived from an EMBL/GenBank/DDBJ whole genome shotgun (WGS) entry which is preliminary data.</text>
</comment>
<dbReference type="AlphaFoldDB" id="A0A8J3EA99"/>
<name>A0A8J3EA99_9GAMM</name>
<accession>A0A8J3EA99</accession>
<reference evidence="1" key="1">
    <citation type="journal article" date="2014" name="Int. J. Syst. Evol. Microbiol.">
        <title>Complete genome sequence of Corynebacterium casei LMG S-19264T (=DSM 44701T), isolated from a smear-ripened cheese.</title>
        <authorList>
            <consortium name="US DOE Joint Genome Institute (JGI-PGF)"/>
            <person name="Walter F."/>
            <person name="Albersmeier A."/>
            <person name="Kalinowski J."/>
            <person name="Ruckert C."/>
        </authorList>
    </citation>
    <scope>NUCLEOTIDE SEQUENCE</scope>
    <source>
        <strain evidence="1">CGMCC 1.15758</strain>
    </source>
</reference>
<evidence type="ECO:0000313" key="1">
    <source>
        <dbReference type="EMBL" id="GGG04909.1"/>
    </source>
</evidence>
<reference evidence="1" key="2">
    <citation type="submission" date="2020-09" db="EMBL/GenBank/DDBJ databases">
        <authorList>
            <person name="Sun Q."/>
            <person name="Zhou Y."/>
        </authorList>
    </citation>
    <scope>NUCLEOTIDE SEQUENCE</scope>
    <source>
        <strain evidence="1">CGMCC 1.15758</strain>
    </source>
</reference>
<organism evidence="1 2">
    <name type="scientific">Cysteiniphilum litorale</name>
    <dbReference type="NCBI Taxonomy" id="2056700"/>
    <lineage>
        <taxon>Bacteria</taxon>
        <taxon>Pseudomonadati</taxon>
        <taxon>Pseudomonadota</taxon>
        <taxon>Gammaproteobacteria</taxon>
        <taxon>Thiotrichales</taxon>
        <taxon>Fastidiosibacteraceae</taxon>
        <taxon>Cysteiniphilum</taxon>
    </lineage>
</organism>
<evidence type="ECO:0000313" key="2">
    <source>
        <dbReference type="Proteomes" id="UP000636949"/>
    </source>
</evidence>
<dbReference type="OrthoDB" id="9975103at2"/>
<proteinExistence type="predicted"/>
<dbReference type="EMBL" id="BMJS01000033">
    <property type="protein sequence ID" value="GGG04909.1"/>
    <property type="molecule type" value="Genomic_DNA"/>
</dbReference>
<sequence>MPNAASESRKIAKTIGFNVDSIADNGIYAYLNGKTDHDGHSCFWVRKDDKVRVIELMLLLRSQQRELCKGEIELPVPKVKDPDFGIFDHNDSMKLFECKYPNSKIQHVAGKGNLFKLNLDEVTLNTYIKHENEKIRSSELNYKQYTCNTYVRNILSGLQKELCHDNASDNASDNRKFLQGLCQKASTKVHGRWFLNIAGKEVDTGIGKYVVPDNIAKAIEANKKNIYLKPDEYQEKLISSIAQMTNDIKPSLNRDKWTENLYKQAKAEKKSVPVSIFFEQIISETHQSNETNHAQKL</sequence>
<dbReference type="Proteomes" id="UP000636949">
    <property type="component" value="Unassembled WGS sequence"/>
</dbReference>
<keyword evidence="2" id="KW-1185">Reference proteome</keyword>